<organism evidence="1 2">
    <name type="scientific">Cucurbita argyrosperma subsp. sororia</name>
    <dbReference type="NCBI Taxonomy" id="37648"/>
    <lineage>
        <taxon>Eukaryota</taxon>
        <taxon>Viridiplantae</taxon>
        <taxon>Streptophyta</taxon>
        <taxon>Embryophyta</taxon>
        <taxon>Tracheophyta</taxon>
        <taxon>Spermatophyta</taxon>
        <taxon>Magnoliopsida</taxon>
        <taxon>eudicotyledons</taxon>
        <taxon>Gunneridae</taxon>
        <taxon>Pentapetalae</taxon>
        <taxon>rosids</taxon>
        <taxon>fabids</taxon>
        <taxon>Cucurbitales</taxon>
        <taxon>Cucurbitaceae</taxon>
        <taxon>Cucurbiteae</taxon>
        <taxon>Cucurbita</taxon>
    </lineage>
</organism>
<sequence length="177" mass="19088">MSIWASAQYRLHSHNPIWQSVDWVATDDGVDEHARVLLGVSWRNIDNVRFHHDGAVDGRVEGCNGPVVSEAVFASDDAEANNMAFVVENLESLGAIGSWKAGNDANFTETAYVAISDDDVTAFDEVFVGLWVVEAAEDGPHGGDRSVDLLNDGGAALVRIRSVVVETRHRVGDRGSA</sequence>
<name>A0AAV6NY68_9ROSI</name>
<feature type="non-terminal residue" evidence="1">
    <location>
        <position position="1"/>
    </location>
</feature>
<dbReference type="Proteomes" id="UP000685013">
    <property type="component" value="Chromosome 3"/>
</dbReference>
<proteinExistence type="predicted"/>
<reference evidence="1 2" key="1">
    <citation type="journal article" date="2021" name="Hortic Res">
        <title>The domestication of Cucurbita argyrosperma as revealed by the genome of its wild relative.</title>
        <authorList>
            <person name="Barrera-Redondo J."/>
            <person name="Sanchez-de la Vega G."/>
            <person name="Aguirre-Liguori J.A."/>
            <person name="Castellanos-Morales G."/>
            <person name="Gutierrez-Guerrero Y.T."/>
            <person name="Aguirre-Dugua X."/>
            <person name="Aguirre-Planter E."/>
            <person name="Tenaillon M.I."/>
            <person name="Lira-Saade R."/>
            <person name="Eguiarte L.E."/>
        </authorList>
    </citation>
    <scope>NUCLEOTIDE SEQUENCE [LARGE SCALE GENOMIC DNA]</scope>
    <source>
        <strain evidence="1">JBR-2021</strain>
    </source>
</reference>
<dbReference type="EMBL" id="JAGKQH010000003">
    <property type="protein sequence ID" value="KAG6603563.1"/>
    <property type="molecule type" value="Genomic_DNA"/>
</dbReference>
<dbReference type="AlphaFoldDB" id="A0AAV6NY68"/>
<gene>
    <name evidence="1" type="ORF">SDJN03_04172</name>
</gene>
<keyword evidence="2" id="KW-1185">Reference proteome</keyword>
<evidence type="ECO:0000313" key="2">
    <source>
        <dbReference type="Proteomes" id="UP000685013"/>
    </source>
</evidence>
<evidence type="ECO:0000313" key="1">
    <source>
        <dbReference type="EMBL" id="KAG6603563.1"/>
    </source>
</evidence>
<protein>
    <submittedName>
        <fullName evidence="1">Uncharacterized protein</fullName>
    </submittedName>
</protein>
<comment type="caution">
    <text evidence="1">The sequence shown here is derived from an EMBL/GenBank/DDBJ whole genome shotgun (WGS) entry which is preliminary data.</text>
</comment>
<accession>A0AAV6NY68</accession>